<dbReference type="InParanoid" id="A0A0H2SDM7"/>
<organism evidence="2 3">
    <name type="scientific">Schizopora paradoxa</name>
    <dbReference type="NCBI Taxonomy" id="27342"/>
    <lineage>
        <taxon>Eukaryota</taxon>
        <taxon>Fungi</taxon>
        <taxon>Dikarya</taxon>
        <taxon>Basidiomycota</taxon>
        <taxon>Agaricomycotina</taxon>
        <taxon>Agaricomycetes</taxon>
        <taxon>Hymenochaetales</taxon>
        <taxon>Schizoporaceae</taxon>
        <taxon>Schizopora</taxon>
    </lineage>
</organism>
<evidence type="ECO:0008006" key="4">
    <source>
        <dbReference type="Google" id="ProtNLM"/>
    </source>
</evidence>
<reference evidence="2 3" key="1">
    <citation type="submission" date="2015-04" db="EMBL/GenBank/DDBJ databases">
        <title>Complete genome sequence of Schizopora paradoxa KUC8140, a cosmopolitan wood degrader in East Asia.</title>
        <authorList>
            <consortium name="DOE Joint Genome Institute"/>
            <person name="Min B."/>
            <person name="Park H."/>
            <person name="Jang Y."/>
            <person name="Kim J.-J."/>
            <person name="Kim K.H."/>
            <person name="Pangilinan J."/>
            <person name="Lipzen A."/>
            <person name="Riley R."/>
            <person name="Grigoriev I.V."/>
            <person name="Spatafora J.W."/>
            <person name="Choi I.-G."/>
        </authorList>
    </citation>
    <scope>NUCLEOTIDE SEQUENCE [LARGE SCALE GENOMIC DNA]</scope>
    <source>
        <strain evidence="2 3">KUC8140</strain>
    </source>
</reference>
<protein>
    <recommendedName>
        <fullName evidence="4">Glycogen debranching enzyme</fullName>
    </recommendedName>
</protein>
<keyword evidence="1" id="KW-0732">Signal</keyword>
<dbReference type="AlphaFoldDB" id="A0A0H2SDM7"/>
<accession>A0A0H2SDM7</accession>
<keyword evidence="3" id="KW-1185">Reference proteome</keyword>
<dbReference type="EMBL" id="KQ085934">
    <property type="protein sequence ID" value="KLO15101.1"/>
    <property type="molecule type" value="Genomic_DNA"/>
</dbReference>
<evidence type="ECO:0000313" key="2">
    <source>
        <dbReference type="EMBL" id="KLO15101.1"/>
    </source>
</evidence>
<dbReference type="Proteomes" id="UP000053477">
    <property type="component" value="Unassembled WGS sequence"/>
</dbReference>
<sequence>MHLVSLSLAFLLSLVRILVHATSGAAILPSDTDVKFQIETGGNNNYFLRDALTTAQVLVSSSSSNASVRRVVVALPAGNTGALTYFLPLNLSDKLNVTLDNSTLRSTTEDFDNVGVQANLAFSQNATMGVTIVGAVRAMRDYVEGSGTMHEIFNYTVAHANSTSLRLHRQWINGTANGTFKGADLYLNILSDAQLNITLGNNGTFTPPTVNVIVQEGETGVIQMRVLTNESTIQGIDSGELFLPAGSPNQSDGLDTALKGLSNGTDVHAEQVSFLTFKDKFTAGGWRFLTYFGRDSMIALRFLMPLLTPNATETALGAVIERANSSGALCHEETIGDYASFVNIQNNQSELGNQPFYDYKMIDTDLYLIPTLAHYFLDLPQGRGRASAFLRRNASLQDGTYLELLNRTVQYNLALALPFRSTPNVTNLLSFRPGQPVGNWRDSNEGTGYGPIPFDVNVALVPANLRATARLARSGIIDNGAMVLRNTTTTLADLADAAASVWEEKAASFFEISINGSVAEERLQNYVAAANLSEALLSGTTATAGIEAGNTVNKIFYALSLMEDGSPVEVLNSDLGFALLYGSNVTQEYLQRVVEALQPFPRGLLTNIGMVVANPAYDSNTTNTEVLNRAAYHGTVVWSWQQGLMAAGIARQLGFCHSNASAIVDPNPAPLPKPSWCGNVTFVDSLVAAQTRLWTSIRGANDSIFTEVWTYSFNNSTNLFSPADLAIISPQGTESDAIQLWSYGFLGLLDPNGDTIR</sequence>
<dbReference type="OrthoDB" id="2591256at2759"/>
<name>A0A0H2SDM7_9AGAM</name>
<evidence type="ECO:0000313" key="3">
    <source>
        <dbReference type="Proteomes" id="UP000053477"/>
    </source>
</evidence>
<dbReference type="InterPro" id="IPR008928">
    <property type="entry name" value="6-hairpin_glycosidase_sf"/>
</dbReference>
<feature type="signal peptide" evidence="1">
    <location>
        <begin position="1"/>
        <end position="24"/>
    </location>
</feature>
<dbReference type="GO" id="GO:0005975">
    <property type="term" value="P:carbohydrate metabolic process"/>
    <property type="evidence" value="ECO:0007669"/>
    <property type="project" value="InterPro"/>
</dbReference>
<dbReference type="SUPFAM" id="SSF48208">
    <property type="entry name" value="Six-hairpin glycosidases"/>
    <property type="match status" value="1"/>
</dbReference>
<proteinExistence type="predicted"/>
<feature type="chain" id="PRO_5005202508" description="Glycogen debranching enzyme" evidence="1">
    <location>
        <begin position="25"/>
        <end position="757"/>
    </location>
</feature>
<evidence type="ECO:0000256" key="1">
    <source>
        <dbReference type="SAM" id="SignalP"/>
    </source>
</evidence>
<gene>
    <name evidence="2" type="ORF">SCHPADRAFT_902672</name>
</gene>